<comment type="caution">
    <text evidence="1">The sequence shown here is derived from an EMBL/GenBank/DDBJ whole genome shotgun (WGS) entry which is preliminary data.</text>
</comment>
<evidence type="ECO:0000313" key="1">
    <source>
        <dbReference type="EMBL" id="MDA1359756.1"/>
    </source>
</evidence>
<name>A0A9X3SQ60_9ACTN</name>
<dbReference type="EMBL" id="JAPZVP010000006">
    <property type="protein sequence ID" value="MDA1359756.1"/>
    <property type="molecule type" value="Genomic_DNA"/>
</dbReference>
<accession>A0A9X3SQ60</accession>
<protein>
    <submittedName>
        <fullName evidence="1">Uncharacterized protein</fullName>
    </submittedName>
</protein>
<dbReference type="Proteomes" id="UP001146067">
    <property type="component" value="Unassembled WGS sequence"/>
</dbReference>
<dbReference type="AlphaFoldDB" id="A0A9X3SQ60"/>
<gene>
    <name evidence="1" type="ORF">O1R50_08990</name>
</gene>
<sequence>MDATIEKLRSDQMLPSEPVPRFAVIAGVLDELCRQNPEIARFIAAAALERLVSGEADAVHR</sequence>
<organism evidence="1 2">
    <name type="scientific">Glycomyces luteolus</name>
    <dbReference type="NCBI Taxonomy" id="2670330"/>
    <lineage>
        <taxon>Bacteria</taxon>
        <taxon>Bacillati</taxon>
        <taxon>Actinomycetota</taxon>
        <taxon>Actinomycetes</taxon>
        <taxon>Glycomycetales</taxon>
        <taxon>Glycomycetaceae</taxon>
        <taxon>Glycomyces</taxon>
    </lineage>
</organism>
<reference evidence="1" key="1">
    <citation type="submission" date="2022-12" db="EMBL/GenBank/DDBJ databases">
        <title>Gycomyces niveus sp.nov.,a novel actinomycete isolated from soil in Shouguan.</title>
        <authorList>
            <person name="Yang X."/>
        </authorList>
    </citation>
    <scope>NUCLEOTIDE SEQUENCE</scope>
    <source>
        <strain evidence="1">NEAU-A15</strain>
    </source>
</reference>
<keyword evidence="2" id="KW-1185">Reference proteome</keyword>
<evidence type="ECO:0000313" key="2">
    <source>
        <dbReference type="Proteomes" id="UP001146067"/>
    </source>
</evidence>
<proteinExistence type="predicted"/>
<dbReference type="RefSeq" id="WP_270109637.1">
    <property type="nucleotide sequence ID" value="NZ_JAPZVP010000006.1"/>
</dbReference>